<accession>B8DLH9</accession>
<evidence type="ECO:0000256" key="1">
    <source>
        <dbReference type="SAM" id="MobiDB-lite"/>
    </source>
</evidence>
<feature type="region of interest" description="Disordered" evidence="1">
    <location>
        <begin position="1"/>
        <end position="81"/>
    </location>
</feature>
<proteinExistence type="predicted"/>
<evidence type="ECO:0000313" key="2">
    <source>
        <dbReference type="EMBL" id="ACL08241.1"/>
    </source>
</evidence>
<reference evidence="2" key="1">
    <citation type="submission" date="2008-10" db="EMBL/GenBank/DDBJ databases">
        <title>Complete sequence of Desulfovibrio vulgaris str. 'Miyazaki F'.</title>
        <authorList>
            <person name="Lucas S."/>
            <person name="Copeland A."/>
            <person name="Lapidus A."/>
            <person name="Glavina del Rio T."/>
            <person name="Dalin E."/>
            <person name="Tice H."/>
            <person name="Bruce D."/>
            <person name="Goodwin L."/>
            <person name="Pitluck S."/>
            <person name="Sims D."/>
            <person name="Brettin T."/>
            <person name="Detter J.C."/>
            <person name="Han C."/>
            <person name="Larimer F."/>
            <person name="Land M."/>
            <person name="Hauser L."/>
            <person name="Kyrpides N."/>
            <person name="Mikhailova N."/>
            <person name="Hazen T.C."/>
            <person name="Richardson P."/>
        </authorList>
    </citation>
    <scope>NUCLEOTIDE SEQUENCE</scope>
    <source>
        <strain evidence="2">Miyazaki F</strain>
    </source>
</reference>
<dbReference type="eggNOG" id="ENOG5030TSK">
    <property type="taxonomic scope" value="Bacteria"/>
</dbReference>
<feature type="compositionally biased region" description="Polar residues" evidence="1">
    <location>
        <begin position="1"/>
        <end position="12"/>
    </location>
</feature>
<dbReference type="EMBL" id="CP001197">
    <property type="protein sequence ID" value="ACL08241.1"/>
    <property type="molecule type" value="Genomic_DNA"/>
</dbReference>
<feature type="compositionally biased region" description="Low complexity" evidence="1">
    <location>
        <begin position="20"/>
        <end position="42"/>
    </location>
</feature>
<organism evidence="2">
    <name type="scientific">Nitratidesulfovibrio vulgaris (strain DSM 19637 / Miyazaki F)</name>
    <name type="common">Desulfovibrio vulgaris</name>
    <dbReference type="NCBI Taxonomy" id="883"/>
    <lineage>
        <taxon>Bacteria</taxon>
        <taxon>Pseudomonadati</taxon>
        <taxon>Thermodesulfobacteriota</taxon>
        <taxon>Desulfovibrionia</taxon>
        <taxon>Desulfovibrionales</taxon>
        <taxon>Desulfovibrionaceae</taxon>
        <taxon>Nitratidesulfovibrio</taxon>
    </lineage>
</organism>
<dbReference type="STRING" id="883.DvMF_1292"/>
<dbReference type="HOGENOM" id="CLU_1822300_0_0_7"/>
<dbReference type="AlphaFoldDB" id="B8DLH9"/>
<dbReference type="KEGG" id="dvm:DvMF_1292"/>
<feature type="compositionally biased region" description="Polar residues" evidence="1">
    <location>
        <begin position="43"/>
        <end position="55"/>
    </location>
</feature>
<sequence>MANTATKSATKGTQDKTDKATAQAAPDTTQTQVDTAQTQVTASDTPQHEGQQAASTGQEQAATTENATAAPDGDGAAATTVQEQPAATLHSLDELATLYRVPSWQQAALARMQGWEPGKRVAAETYEAALTALGARPQGGR</sequence>
<feature type="compositionally biased region" description="Low complexity" evidence="1">
    <location>
        <begin position="56"/>
        <end position="80"/>
    </location>
</feature>
<dbReference type="OrthoDB" id="5461387at2"/>
<gene>
    <name evidence="2" type="ordered locus">DvMF_1292</name>
</gene>
<protein>
    <submittedName>
        <fullName evidence="2">Uncharacterized protein</fullName>
    </submittedName>
</protein>
<name>B8DLH9_NITV9</name>